<comment type="caution">
    <text evidence="1">The sequence shown here is derived from an EMBL/GenBank/DDBJ whole genome shotgun (WGS) entry which is preliminary data.</text>
</comment>
<dbReference type="EMBL" id="WUUL01000007">
    <property type="protein sequence ID" value="MXQ54338.1"/>
    <property type="molecule type" value="Genomic_DNA"/>
</dbReference>
<dbReference type="Proteomes" id="UP000430692">
    <property type="component" value="Unassembled WGS sequence"/>
</dbReference>
<evidence type="ECO:0000313" key="2">
    <source>
        <dbReference type="Proteomes" id="UP000430692"/>
    </source>
</evidence>
<accession>A0A6I4VUY8</accession>
<keyword evidence="2" id="KW-1185">Reference proteome</keyword>
<gene>
    <name evidence="1" type="ORF">GSM42_11570</name>
</gene>
<organism evidence="1 2">
    <name type="scientific">Shimazuella alba</name>
    <dbReference type="NCBI Taxonomy" id="2690964"/>
    <lineage>
        <taxon>Bacteria</taxon>
        <taxon>Bacillati</taxon>
        <taxon>Bacillota</taxon>
        <taxon>Bacilli</taxon>
        <taxon>Bacillales</taxon>
        <taxon>Thermoactinomycetaceae</taxon>
        <taxon>Shimazuella</taxon>
    </lineage>
</organism>
<name>A0A6I4VUY8_9BACL</name>
<dbReference type="RefSeq" id="WP_160801696.1">
    <property type="nucleotide sequence ID" value="NZ_WUUL01000007.1"/>
</dbReference>
<dbReference type="AlphaFoldDB" id="A0A6I4VUY8"/>
<sequence>MQVDVCLVPGENNMFAVVFGTPRNCTVYHIKGVAFDPVALCFTRSSDQPIAMWERSTQRRVDISDTIRIISIKSKGNAQVPILQMQIPPMAMCMADELTYDGKKVRVSSFHGG</sequence>
<proteinExistence type="predicted"/>
<reference evidence="1 2" key="1">
    <citation type="submission" date="2019-12" db="EMBL/GenBank/DDBJ databases">
        <title>Whole-genome analyses of novel actinobacteria.</title>
        <authorList>
            <person name="Sahin N."/>
            <person name="Saygin H."/>
        </authorList>
    </citation>
    <scope>NUCLEOTIDE SEQUENCE [LARGE SCALE GENOMIC DNA]</scope>
    <source>
        <strain evidence="1 2">KC615</strain>
    </source>
</reference>
<evidence type="ECO:0000313" key="1">
    <source>
        <dbReference type="EMBL" id="MXQ54338.1"/>
    </source>
</evidence>
<protein>
    <submittedName>
        <fullName evidence="1">Uncharacterized protein</fullName>
    </submittedName>
</protein>